<proteinExistence type="predicted"/>
<dbReference type="Proteomes" id="UP000006854">
    <property type="component" value="Chromosome"/>
</dbReference>
<name>F2RE19_STRVP</name>
<dbReference type="STRING" id="953739.SVEN_1272"/>
<sequence length="46" mass="5173">MRSSHDGGRPGVVIGHPECLLWFSSSEGPSGREDRHLVRVAEWQTR</sequence>
<organism evidence="1 2">
    <name type="scientific">Streptomyces venezuelae (strain ATCC 10712 / CBS 650.69 / DSM 40230 / JCM 4526 / NBRC 13096 / PD 04745)</name>
    <dbReference type="NCBI Taxonomy" id="953739"/>
    <lineage>
        <taxon>Bacteria</taxon>
        <taxon>Bacillati</taxon>
        <taxon>Actinomycetota</taxon>
        <taxon>Actinomycetes</taxon>
        <taxon>Kitasatosporales</taxon>
        <taxon>Streptomycetaceae</taxon>
        <taxon>Streptomyces</taxon>
    </lineage>
</organism>
<gene>
    <name evidence="1" type="ordered locus">SVEN_1272</name>
</gene>
<protein>
    <submittedName>
        <fullName evidence="1">Uncharacterized protein</fullName>
    </submittedName>
</protein>
<evidence type="ECO:0000313" key="1">
    <source>
        <dbReference type="EMBL" id="CCA54559.1"/>
    </source>
</evidence>
<dbReference type="KEGG" id="sve:SVEN_1272"/>
<dbReference type="EMBL" id="FR845719">
    <property type="protein sequence ID" value="CCA54559.1"/>
    <property type="molecule type" value="Genomic_DNA"/>
</dbReference>
<dbReference type="HOGENOM" id="CLU_3189809_0_0_11"/>
<reference evidence="1 2" key="1">
    <citation type="journal article" date="2011" name="BMC Genomics">
        <title>Genome-wide analysis of the role of GlnR in Streptomyces venezuelae provides new insights into global nitrogen regulation in actinomycetes.</title>
        <authorList>
            <person name="Pullan S.T."/>
            <person name="Bibb M.J."/>
            <person name="Merrick M."/>
        </authorList>
    </citation>
    <scope>NUCLEOTIDE SEQUENCE [LARGE SCALE GENOMIC DNA]</scope>
    <source>
        <strain evidence="1">ATCC 10712</strain>
    </source>
</reference>
<dbReference type="AlphaFoldDB" id="F2RE19"/>
<evidence type="ECO:0000313" key="2">
    <source>
        <dbReference type="Proteomes" id="UP000006854"/>
    </source>
</evidence>
<accession>F2RE19</accession>
<keyword evidence="2" id="KW-1185">Reference proteome</keyword>